<dbReference type="EMBL" id="MFKX01000029">
    <property type="protein sequence ID" value="OGG57335.1"/>
    <property type="molecule type" value="Genomic_DNA"/>
</dbReference>
<dbReference type="InterPro" id="IPR011055">
    <property type="entry name" value="Dup_hybrid_motif"/>
</dbReference>
<organism evidence="4 5">
    <name type="scientific">Candidatus Kaiserbacteria bacterium RIFCSPHIGHO2_01_FULL_55_17</name>
    <dbReference type="NCBI Taxonomy" id="1798484"/>
    <lineage>
        <taxon>Bacteria</taxon>
        <taxon>Candidatus Kaiseribacteriota</taxon>
    </lineage>
</organism>
<evidence type="ECO:0000313" key="5">
    <source>
        <dbReference type="Proteomes" id="UP000177958"/>
    </source>
</evidence>
<dbReference type="Gene3D" id="6.10.250.3150">
    <property type="match status" value="1"/>
</dbReference>
<dbReference type="AlphaFoldDB" id="A0A1F6D7H5"/>
<dbReference type="PANTHER" id="PTHR21666">
    <property type="entry name" value="PEPTIDASE-RELATED"/>
    <property type="match status" value="1"/>
</dbReference>
<gene>
    <name evidence="4" type="ORF">A2853_02345</name>
</gene>
<evidence type="ECO:0000256" key="2">
    <source>
        <dbReference type="SAM" id="Coils"/>
    </source>
</evidence>
<dbReference type="Gene3D" id="2.70.70.10">
    <property type="entry name" value="Glucose Permease (Domain IIA)"/>
    <property type="match status" value="1"/>
</dbReference>
<evidence type="ECO:0000259" key="3">
    <source>
        <dbReference type="Pfam" id="PF01551"/>
    </source>
</evidence>
<keyword evidence="2" id="KW-0175">Coiled coil</keyword>
<sequence>MRTLHTYTAALIVVAALLPLFVSGQSAEEIRKEIDGHSAQVEQLNKEIAQYEKQLVEIGTKKQTLQNTLSGLDIQRKKISASISVTKSKIRTLELEIQNLATNIRGKESSIETQQEGLAESIRSLNETEKQTLIVSILASEDLTGIWNDMDRSYELHEAVQDNIDVLSTQKASLAETKTATESKQVELIRQQKNLVAEQGSLDATRRAQADLLAQTKSQESNFQAILAEKQAAKASFEAALTDLQARLQYTLDPSQIPPIGKGILRWPLDNVKVTQYFGDTDFARSGAYAGKGHNGVDFRASVGTPIKAALTGTVIGTGNTDIVRGCYSYGKWVLVRHGNGLSTLYAHLSQINATEGQSVSTGQVVGYAGATGYATGPHLHFGVYASQTVQIIKLGEATNKKTACSSAVMPVAPLQGYLNPVDYL</sequence>
<proteinExistence type="predicted"/>
<dbReference type="SUPFAM" id="SSF51261">
    <property type="entry name" value="Duplicated hybrid motif"/>
    <property type="match status" value="1"/>
</dbReference>
<dbReference type="InterPro" id="IPR016047">
    <property type="entry name" value="M23ase_b-sheet_dom"/>
</dbReference>
<evidence type="ECO:0000313" key="4">
    <source>
        <dbReference type="EMBL" id="OGG57335.1"/>
    </source>
</evidence>
<comment type="caution">
    <text evidence="4">The sequence shown here is derived from an EMBL/GenBank/DDBJ whole genome shotgun (WGS) entry which is preliminary data.</text>
</comment>
<dbReference type="InterPro" id="IPR050570">
    <property type="entry name" value="Cell_wall_metabolism_enzyme"/>
</dbReference>
<dbReference type="Pfam" id="PF01551">
    <property type="entry name" value="Peptidase_M23"/>
    <property type="match status" value="1"/>
</dbReference>
<evidence type="ECO:0000256" key="1">
    <source>
        <dbReference type="ARBA" id="ARBA00022729"/>
    </source>
</evidence>
<accession>A0A1F6D7H5</accession>
<feature type="domain" description="M23ase beta-sheet core" evidence="3">
    <location>
        <begin position="293"/>
        <end position="387"/>
    </location>
</feature>
<name>A0A1F6D7H5_9BACT</name>
<dbReference type="CDD" id="cd12797">
    <property type="entry name" value="M23_peptidase"/>
    <property type="match status" value="1"/>
</dbReference>
<protein>
    <recommendedName>
        <fullName evidence="3">M23ase beta-sheet core domain-containing protein</fullName>
    </recommendedName>
</protein>
<dbReference type="PANTHER" id="PTHR21666:SF289">
    <property type="entry name" value="L-ALA--D-GLU ENDOPEPTIDASE"/>
    <property type="match status" value="1"/>
</dbReference>
<dbReference type="GO" id="GO:0004222">
    <property type="term" value="F:metalloendopeptidase activity"/>
    <property type="evidence" value="ECO:0007669"/>
    <property type="project" value="TreeGrafter"/>
</dbReference>
<keyword evidence="1" id="KW-0732">Signal</keyword>
<reference evidence="4 5" key="1">
    <citation type="journal article" date="2016" name="Nat. Commun.">
        <title>Thousands of microbial genomes shed light on interconnected biogeochemical processes in an aquifer system.</title>
        <authorList>
            <person name="Anantharaman K."/>
            <person name="Brown C.T."/>
            <person name="Hug L.A."/>
            <person name="Sharon I."/>
            <person name="Castelle C.J."/>
            <person name="Probst A.J."/>
            <person name="Thomas B.C."/>
            <person name="Singh A."/>
            <person name="Wilkins M.J."/>
            <person name="Karaoz U."/>
            <person name="Brodie E.L."/>
            <person name="Williams K.H."/>
            <person name="Hubbard S.S."/>
            <person name="Banfield J.F."/>
        </authorList>
    </citation>
    <scope>NUCLEOTIDE SEQUENCE [LARGE SCALE GENOMIC DNA]</scope>
</reference>
<dbReference type="Proteomes" id="UP000177958">
    <property type="component" value="Unassembled WGS sequence"/>
</dbReference>
<feature type="coiled-coil region" evidence="2">
    <location>
        <begin position="27"/>
        <end position="110"/>
    </location>
</feature>